<accession>A0ACB8WHQ9</accession>
<reference evidence="1" key="1">
    <citation type="submission" date="2022-04" db="EMBL/GenBank/DDBJ databases">
        <title>Jade perch genome.</title>
        <authorList>
            <person name="Chao B."/>
        </authorList>
    </citation>
    <scope>NUCLEOTIDE SEQUENCE</scope>
    <source>
        <strain evidence="1">CB-2022</strain>
    </source>
</reference>
<sequence length="249" mass="27193">MLERSYISSSLGTPWSAFPRLDFARYFLRGETLAMSAFDSAPYSVTADIIMTVHEQVTSLKLTSYSRSPVVITTSHTFTHFPTTTPASRSFSGPFTHADEDSGGPCHCDEAAAGGEDHILIQPVFDVFGKEALNELKLVTEGGQIGQLVDLAVGGERMGRSPDSLALESKAKSPIRVFWLMSQRQRFLWMAHPHMLQQEGLMCLPAQSPEHGGDFRRLVVILGELDRAIEGPQAISKTDTCSFVQGGTG</sequence>
<name>A0ACB8WHQ9_9TELE</name>
<dbReference type="EMBL" id="CM041539">
    <property type="protein sequence ID" value="KAI3367251.1"/>
    <property type="molecule type" value="Genomic_DNA"/>
</dbReference>
<comment type="caution">
    <text evidence="1">The sequence shown here is derived from an EMBL/GenBank/DDBJ whole genome shotgun (WGS) entry which is preliminary data.</text>
</comment>
<evidence type="ECO:0000313" key="2">
    <source>
        <dbReference type="Proteomes" id="UP000831701"/>
    </source>
</evidence>
<proteinExistence type="predicted"/>
<organism evidence="1 2">
    <name type="scientific">Scortum barcoo</name>
    <name type="common">barcoo grunter</name>
    <dbReference type="NCBI Taxonomy" id="214431"/>
    <lineage>
        <taxon>Eukaryota</taxon>
        <taxon>Metazoa</taxon>
        <taxon>Chordata</taxon>
        <taxon>Craniata</taxon>
        <taxon>Vertebrata</taxon>
        <taxon>Euteleostomi</taxon>
        <taxon>Actinopterygii</taxon>
        <taxon>Neopterygii</taxon>
        <taxon>Teleostei</taxon>
        <taxon>Neoteleostei</taxon>
        <taxon>Acanthomorphata</taxon>
        <taxon>Eupercaria</taxon>
        <taxon>Centrarchiformes</taxon>
        <taxon>Terapontoidei</taxon>
        <taxon>Terapontidae</taxon>
        <taxon>Scortum</taxon>
    </lineage>
</organism>
<dbReference type="Proteomes" id="UP000831701">
    <property type="component" value="Chromosome 9"/>
</dbReference>
<gene>
    <name evidence="1" type="ORF">L3Q82_008303</name>
</gene>
<keyword evidence="2" id="KW-1185">Reference proteome</keyword>
<evidence type="ECO:0000313" key="1">
    <source>
        <dbReference type="EMBL" id="KAI3367251.1"/>
    </source>
</evidence>
<protein>
    <submittedName>
        <fullName evidence="1">Uncharacterized protein</fullName>
    </submittedName>
</protein>